<evidence type="ECO:0008006" key="3">
    <source>
        <dbReference type="Google" id="ProtNLM"/>
    </source>
</evidence>
<protein>
    <recommendedName>
        <fullName evidence="3">Tn3 transposase DDE domain-containing protein</fullName>
    </recommendedName>
</protein>
<evidence type="ECO:0000313" key="2">
    <source>
        <dbReference type="Proteomes" id="UP000679725"/>
    </source>
</evidence>
<proteinExistence type="predicted"/>
<dbReference type="EMBL" id="CAJRAU010000011">
    <property type="protein sequence ID" value="CAG5074465.1"/>
    <property type="molecule type" value="Genomic_DNA"/>
</dbReference>
<keyword evidence="2" id="KW-1185">Reference proteome</keyword>
<organism evidence="1 2">
    <name type="scientific">Dyadobacter linearis</name>
    <dbReference type="NCBI Taxonomy" id="2823330"/>
    <lineage>
        <taxon>Bacteria</taxon>
        <taxon>Pseudomonadati</taxon>
        <taxon>Bacteroidota</taxon>
        <taxon>Cytophagia</taxon>
        <taxon>Cytophagales</taxon>
        <taxon>Spirosomataceae</taxon>
        <taxon>Dyadobacter</taxon>
    </lineage>
</organism>
<accession>A0ABN7RHY6</accession>
<name>A0ABN7RHY6_9BACT</name>
<gene>
    <name evidence="1" type="ORF">DYBT9623_05152</name>
</gene>
<sequence>METGQCKKPADREALLKNILSTSTHSWGHINMLGEYDFSEKVDFQAFNRDEIFKDGAEI</sequence>
<dbReference type="Proteomes" id="UP000679725">
    <property type="component" value="Unassembled WGS sequence"/>
</dbReference>
<reference evidence="1 2" key="1">
    <citation type="submission" date="2021-04" db="EMBL/GenBank/DDBJ databases">
        <authorList>
            <person name="Rodrigo-Torres L."/>
            <person name="Arahal R. D."/>
            <person name="Lucena T."/>
        </authorList>
    </citation>
    <scope>NUCLEOTIDE SEQUENCE [LARGE SCALE GENOMIC DNA]</scope>
    <source>
        <strain evidence="1 2">CECT 9623</strain>
    </source>
</reference>
<dbReference type="RefSeq" id="WP_215236396.1">
    <property type="nucleotide sequence ID" value="NZ_CAJRAU010000011.1"/>
</dbReference>
<evidence type="ECO:0000313" key="1">
    <source>
        <dbReference type="EMBL" id="CAG5074465.1"/>
    </source>
</evidence>
<comment type="caution">
    <text evidence="1">The sequence shown here is derived from an EMBL/GenBank/DDBJ whole genome shotgun (WGS) entry which is preliminary data.</text>
</comment>